<accession>A0ABD1U641</accession>
<reference evidence="2" key="1">
    <citation type="submission" date="2024-07" db="EMBL/GenBank/DDBJ databases">
        <title>Two chromosome-level genome assemblies of Korean endemic species Abeliophyllum distichum and Forsythia ovata (Oleaceae).</title>
        <authorList>
            <person name="Jang H."/>
        </authorList>
    </citation>
    <scope>NUCLEOTIDE SEQUENCE [LARGE SCALE GENOMIC DNA]</scope>
</reference>
<protein>
    <submittedName>
        <fullName evidence="1">Uncharacterized protein</fullName>
    </submittedName>
</protein>
<dbReference type="EMBL" id="JBFOLJ010000007">
    <property type="protein sequence ID" value="KAL2520476.1"/>
    <property type="molecule type" value="Genomic_DNA"/>
</dbReference>
<gene>
    <name evidence="1" type="ORF">Fot_24399</name>
</gene>
<dbReference type="Proteomes" id="UP001604277">
    <property type="component" value="Unassembled WGS sequence"/>
</dbReference>
<organism evidence="1 2">
    <name type="scientific">Forsythia ovata</name>
    <dbReference type="NCBI Taxonomy" id="205694"/>
    <lineage>
        <taxon>Eukaryota</taxon>
        <taxon>Viridiplantae</taxon>
        <taxon>Streptophyta</taxon>
        <taxon>Embryophyta</taxon>
        <taxon>Tracheophyta</taxon>
        <taxon>Spermatophyta</taxon>
        <taxon>Magnoliopsida</taxon>
        <taxon>eudicotyledons</taxon>
        <taxon>Gunneridae</taxon>
        <taxon>Pentapetalae</taxon>
        <taxon>asterids</taxon>
        <taxon>lamiids</taxon>
        <taxon>Lamiales</taxon>
        <taxon>Oleaceae</taxon>
        <taxon>Forsythieae</taxon>
        <taxon>Forsythia</taxon>
    </lineage>
</organism>
<dbReference type="AlphaFoldDB" id="A0ABD1U641"/>
<evidence type="ECO:0000313" key="1">
    <source>
        <dbReference type="EMBL" id="KAL2520476.1"/>
    </source>
</evidence>
<evidence type="ECO:0000313" key="2">
    <source>
        <dbReference type="Proteomes" id="UP001604277"/>
    </source>
</evidence>
<keyword evidence="2" id="KW-1185">Reference proteome</keyword>
<sequence>MVMTLTRFQILISVKKLVHQANTDWSSTVSLKNEETELRTLYLKEKLSKIQEKSCNQSDIEANILDPYSNIVSLDILNNMEGVSDEVYMKAIKAFKDPDFKVSFVKMPEAKR</sequence>
<comment type="caution">
    <text evidence="1">The sequence shown here is derived from an EMBL/GenBank/DDBJ whole genome shotgun (WGS) entry which is preliminary data.</text>
</comment>
<proteinExistence type="predicted"/>
<name>A0ABD1U641_9LAMI</name>